<sequence length="491" mass="56363">ENMSQRPQLTKTEQLRQAKTAARMRDIELKEDAATRHQKDPFRPRRRMIRPEPKKVDFTKPGMTKAMLARVKQAEKFKQEYERKQESVTSIRRRTPAPIGGDARSLGRERAPARKAPRVAPATTPLREVSPSRREFEAGPSREGIVSNIVIPPGIVNEDRTTIVSVSQPPIDPESKIISEAANRSIQVISETLDEQDAAESAAVQNKLTELQNARRDFIIAVANVGGNAVQLEDETRPTIAFEPPPVSPFYQPQRRFIRLPEIEEPEYTLDHPDVVAARKHMKKLKADMEAREAARRMKEEFEKIAASERLTDELDLDTPFEEQLYQERDISWEEDESGLVMPQPSRIKAQTFPVPKRQIPYQYEPFEPEELEKFFDVQTYPPCPQCGPPPGREHLHPDLWELEDPWYKPPPEPDVPDLIEFEESDLILCVSSRSHSNHTTMSGVDDDSNSLLSRRLAEELKSTEERIPYRRVYPQPYCLNLRSVGELQLL</sequence>
<dbReference type="Proteomes" id="UP000752696">
    <property type="component" value="Unassembled WGS sequence"/>
</dbReference>
<evidence type="ECO:0000313" key="2">
    <source>
        <dbReference type="EMBL" id="CAD1478699.1"/>
    </source>
</evidence>
<feature type="compositionally biased region" description="Polar residues" evidence="1">
    <location>
        <begin position="1"/>
        <end position="17"/>
    </location>
</feature>
<evidence type="ECO:0000313" key="3">
    <source>
        <dbReference type="Proteomes" id="UP000752696"/>
    </source>
</evidence>
<feature type="non-terminal residue" evidence="2">
    <location>
        <position position="1"/>
    </location>
</feature>
<dbReference type="AlphaFoldDB" id="A0A6V7HF24"/>
<dbReference type="OrthoDB" id="7684305at2759"/>
<proteinExistence type="predicted"/>
<feature type="region of interest" description="Disordered" evidence="1">
    <location>
        <begin position="78"/>
        <end position="141"/>
    </location>
</feature>
<name>A0A6V7HF24_9HYME</name>
<keyword evidence="3" id="KW-1185">Reference proteome</keyword>
<comment type="caution">
    <text evidence="2">The sequence shown here is derived from an EMBL/GenBank/DDBJ whole genome shotgun (WGS) entry which is preliminary data.</text>
</comment>
<gene>
    <name evidence="2" type="ORF">MHI_LOCUS821028</name>
</gene>
<evidence type="ECO:0000256" key="1">
    <source>
        <dbReference type="SAM" id="MobiDB-lite"/>
    </source>
</evidence>
<accession>A0A6V7HF24</accession>
<reference evidence="2" key="1">
    <citation type="submission" date="2020-07" db="EMBL/GenBank/DDBJ databases">
        <authorList>
            <person name="Nazaruddin N."/>
        </authorList>
    </citation>
    <scope>NUCLEOTIDE SEQUENCE</scope>
</reference>
<feature type="region of interest" description="Disordered" evidence="1">
    <location>
        <begin position="1"/>
        <end position="64"/>
    </location>
</feature>
<feature type="compositionally biased region" description="Basic and acidic residues" evidence="1">
    <location>
        <begin position="23"/>
        <end position="58"/>
    </location>
</feature>
<protein>
    <submittedName>
        <fullName evidence="2">Uncharacterized protein</fullName>
    </submittedName>
</protein>
<organism evidence="2 3">
    <name type="scientific">Heterotrigona itama</name>
    <dbReference type="NCBI Taxonomy" id="395501"/>
    <lineage>
        <taxon>Eukaryota</taxon>
        <taxon>Metazoa</taxon>
        <taxon>Ecdysozoa</taxon>
        <taxon>Arthropoda</taxon>
        <taxon>Hexapoda</taxon>
        <taxon>Insecta</taxon>
        <taxon>Pterygota</taxon>
        <taxon>Neoptera</taxon>
        <taxon>Endopterygota</taxon>
        <taxon>Hymenoptera</taxon>
        <taxon>Apocrita</taxon>
        <taxon>Aculeata</taxon>
        <taxon>Apoidea</taxon>
        <taxon>Anthophila</taxon>
        <taxon>Apidae</taxon>
        <taxon>Heterotrigona</taxon>
    </lineage>
</organism>
<dbReference type="EMBL" id="CAJDYZ010010961">
    <property type="protein sequence ID" value="CAD1478699.1"/>
    <property type="molecule type" value="Genomic_DNA"/>
</dbReference>